<evidence type="ECO:0000256" key="2">
    <source>
        <dbReference type="PROSITE-ProRule" id="PRU00335"/>
    </source>
</evidence>
<dbReference type="STRING" id="457427.SSOG_07941"/>
<dbReference type="HOGENOM" id="CLU_069356_12_2_11"/>
<dbReference type="AlphaFoldDB" id="D9WRY3"/>
<dbReference type="InterPro" id="IPR050624">
    <property type="entry name" value="HTH-type_Tx_Regulator"/>
</dbReference>
<dbReference type="GO" id="GO:0003677">
    <property type="term" value="F:DNA binding"/>
    <property type="evidence" value="ECO:0007669"/>
    <property type="project" value="UniProtKB-UniRule"/>
</dbReference>
<evidence type="ECO:0000256" key="1">
    <source>
        <dbReference type="ARBA" id="ARBA00023125"/>
    </source>
</evidence>
<evidence type="ECO:0000259" key="3">
    <source>
        <dbReference type="PROSITE" id="PS50977"/>
    </source>
</evidence>
<dbReference type="Pfam" id="PF00440">
    <property type="entry name" value="TetR_N"/>
    <property type="match status" value="1"/>
</dbReference>
<feature type="domain" description="HTH tetR-type" evidence="3">
    <location>
        <begin position="41"/>
        <end position="101"/>
    </location>
</feature>
<gene>
    <name evidence="4" type="ORF">SSOG_07941</name>
</gene>
<keyword evidence="5" id="KW-1185">Reference proteome</keyword>
<organism evidence="4 5">
    <name type="scientific">Streptomyces himastatinicus ATCC 53653</name>
    <dbReference type="NCBI Taxonomy" id="457427"/>
    <lineage>
        <taxon>Bacteria</taxon>
        <taxon>Bacillati</taxon>
        <taxon>Actinomycetota</taxon>
        <taxon>Actinomycetes</taxon>
        <taxon>Kitasatosporales</taxon>
        <taxon>Streptomycetaceae</taxon>
        <taxon>Streptomyces</taxon>
        <taxon>Streptomyces violaceusniger group</taxon>
    </lineage>
</organism>
<name>D9WRY3_9ACTN</name>
<dbReference type="Proteomes" id="UP000003963">
    <property type="component" value="Unassembled WGS sequence"/>
</dbReference>
<reference evidence="4 5" key="1">
    <citation type="submission" date="2009-02" db="EMBL/GenBank/DDBJ databases">
        <title>Annotation of Streptomyces hygroscopicus strain ATCC 53653.</title>
        <authorList>
            <consortium name="The Broad Institute Genome Sequencing Platform"/>
            <consortium name="Broad Institute Microbial Sequencing Center"/>
            <person name="Fischbach M."/>
            <person name="Godfrey P."/>
            <person name="Ward D."/>
            <person name="Young S."/>
            <person name="Zeng Q."/>
            <person name="Koehrsen M."/>
            <person name="Alvarado L."/>
            <person name="Berlin A.M."/>
            <person name="Bochicchio J."/>
            <person name="Borenstein D."/>
            <person name="Chapman S.B."/>
            <person name="Chen Z."/>
            <person name="Engels R."/>
            <person name="Freedman E."/>
            <person name="Gellesch M."/>
            <person name="Goldberg J."/>
            <person name="Griggs A."/>
            <person name="Gujja S."/>
            <person name="Heilman E.R."/>
            <person name="Heiman D.I."/>
            <person name="Hepburn T.A."/>
            <person name="Howarth C."/>
            <person name="Jen D."/>
            <person name="Larson L."/>
            <person name="Lewis B."/>
            <person name="Mehta T."/>
            <person name="Park D."/>
            <person name="Pearson M."/>
            <person name="Richards J."/>
            <person name="Roberts A."/>
            <person name="Saif S."/>
            <person name="Shea T.D."/>
            <person name="Shenoy N."/>
            <person name="Sisk P."/>
            <person name="Stolte C."/>
            <person name="Sykes S.N."/>
            <person name="Thomson T."/>
            <person name="Walk T."/>
            <person name="White J."/>
            <person name="Yandava C."/>
            <person name="Straight P."/>
            <person name="Clardy J."/>
            <person name="Hung D."/>
            <person name="Kolter R."/>
            <person name="Mekalanos J."/>
            <person name="Walker S."/>
            <person name="Walsh C.T."/>
            <person name="Wieland-Brown L.C."/>
            <person name="Haas B."/>
            <person name="Nusbaum C."/>
            <person name="Birren B."/>
        </authorList>
    </citation>
    <scope>NUCLEOTIDE SEQUENCE [LARGE SCALE GENOMIC DNA]</scope>
    <source>
        <strain evidence="4 5">ATCC 53653</strain>
    </source>
</reference>
<dbReference type="InterPro" id="IPR009057">
    <property type="entry name" value="Homeodomain-like_sf"/>
</dbReference>
<proteinExistence type="predicted"/>
<dbReference type="SUPFAM" id="SSF46689">
    <property type="entry name" value="Homeodomain-like"/>
    <property type="match status" value="1"/>
</dbReference>
<dbReference type="EMBL" id="GG657754">
    <property type="protein sequence ID" value="EFL28227.1"/>
    <property type="molecule type" value="Genomic_DNA"/>
</dbReference>
<dbReference type="OrthoDB" id="268339at2"/>
<dbReference type="PROSITE" id="PS50977">
    <property type="entry name" value="HTH_TETR_2"/>
    <property type="match status" value="1"/>
</dbReference>
<protein>
    <submittedName>
        <fullName evidence="4">TetR family transcriptional regulator</fullName>
    </submittedName>
</protein>
<dbReference type="InterPro" id="IPR001647">
    <property type="entry name" value="HTH_TetR"/>
</dbReference>
<dbReference type="Gene3D" id="1.10.357.10">
    <property type="entry name" value="Tetracycline Repressor, domain 2"/>
    <property type="match status" value="1"/>
</dbReference>
<dbReference type="PANTHER" id="PTHR43479:SF11">
    <property type="entry name" value="ACREF_ENVCD OPERON REPRESSOR-RELATED"/>
    <property type="match status" value="1"/>
</dbReference>
<sequence length="231" mass="25943">MVSLILRWSAPITLIKGRRRIDMDSTASVAPPAGRRERNKQRVKERLYTAALELFSEKGYDQTSIDDIAERADVARGTFFNYFPRKEDLIGAWSERRRAKLMTHLAETRSYGAGAVAQLKQCVSVLGRINEEERDLTVAMLTAWVKAGRPIQEDPYMADIFSEIVETGCHTGELAENLSSDLVGNVLRDLYLGALYRWCYQRSSADAGSLNDELQEVLGHLLGGITDSSRR</sequence>
<dbReference type="PRINTS" id="PR00455">
    <property type="entry name" value="HTHTETR"/>
</dbReference>
<accession>D9WRY3</accession>
<feature type="DNA-binding region" description="H-T-H motif" evidence="2">
    <location>
        <begin position="64"/>
        <end position="83"/>
    </location>
</feature>
<keyword evidence="1 2" id="KW-0238">DNA-binding</keyword>
<dbReference type="PANTHER" id="PTHR43479">
    <property type="entry name" value="ACREF/ENVCD OPERON REPRESSOR-RELATED"/>
    <property type="match status" value="1"/>
</dbReference>
<evidence type="ECO:0000313" key="5">
    <source>
        <dbReference type="Proteomes" id="UP000003963"/>
    </source>
</evidence>
<evidence type="ECO:0000313" key="4">
    <source>
        <dbReference type="EMBL" id="EFL28227.1"/>
    </source>
</evidence>